<dbReference type="InterPro" id="IPR015876">
    <property type="entry name" value="Acyl-CoA_DS"/>
</dbReference>
<dbReference type="EMBL" id="OB660384">
    <property type="protein sequence ID" value="CAD7224497.1"/>
    <property type="molecule type" value="Genomic_DNA"/>
</dbReference>
<feature type="transmembrane region" description="Helical" evidence="14">
    <location>
        <begin position="88"/>
        <end position="109"/>
    </location>
</feature>
<dbReference type="CDD" id="cd03505">
    <property type="entry name" value="Delta9-FADS-like"/>
    <property type="match status" value="1"/>
</dbReference>
<evidence type="ECO:0000256" key="9">
    <source>
        <dbReference type="ARBA" id="ARBA00023098"/>
    </source>
</evidence>
<proteinExistence type="inferred from homology"/>
<feature type="transmembrane region" description="Helical" evidence="14">
    <location>
        <begin position="115"/>
        <end position="136"/>
    </location>
</feature>
<dbReference type="GO" id="GO:0004768">
    <property type="term" value="F:stearoyl-CoA 9-desaturase activity"/>
    <property type="evidence" value="ECO:0007669"/>
    <property type="project" value="TreeGrafter"/>
</dbReference>
<keyword evidence="4 12" id="KW-0812">Transmembrane</keyword>
<organism evidence="16">
    <name type="scientific">Cyprideis torosa</name>
    <dbReference type="NCBI Taxonomy" id="163714"/>
    <lineage>
        <taxon>Eukaryota</taxon>
        <taxon>Metazoa</taxon>
        <taxon>Ecdysozoa</taxon>
        <taxon>Arthropoda</taxon>
        <taxon>Crustacea</taxon>
        <taxon>Oligostraca</taxon>
        <taxon>Ostracoda</taxon>
        <taxon>Podocopa</taxon>
        <taxon>Podocopida</taxon>
        <taxon>Cytherocopina</taxon>
        <taxon>Cytheroidea</taxon>
        <taxon>Cytherideidae</taxon>
        <taxon>Cyprideis</taxon>
    </lineage>
</organism>
<evidence type="ECO:0000256" key="5">
    <source>
        <dbReference type="ARBA" id="ARBA00022832"/>
    </source>
</evidence>
<evidence type="ECO:0000256" key="2">
    <source>
        <dbReference type="ARBA" id="ARBA00009295"/>
    </source>
</evidence>
<evidence type="ECO:0000256" key="6">
    <source>
        <dbReference type="ARBA" id="ARBA00022989"/>
    </source>
</evidence>
<dbReference type="PRINTS" id="PR00075">
    <property type="entry name" value="FACDDSATRASE"/>
</dbReference>
<dbReference type="PANTHER" id="PTHR11351:SF31">
    <property type="entry name" value="DESATURASE 1, ISOFORM A-RELATED"/>
    <property type="match status" value="1"/>
</dbReference>
<protein>
    <recommendedName>
        <fullName evidence="15">Fatty acid desaturase domain-containing protein</fullName>
    </recommendedName>
</protein>
<evidence type="ECO:0000259" key="15">
    <source>
        <dbReference type="Pfam" id="PF00487"/>
    </source>
</evidence>
<gene>
    <name evidence="16" type="ORF">CTOB1V02_LOCUS2454</name>
</gene>
<evidence type="ECO:0000256" key="13">
    <source>
        <dbReference type="SAM" id="MobiDB-lite"/>
    </source>
</evidence>
<evidence type="ECO:0000256" key="8">
    <source>
        <dbReference type="ARBA" id="ARBA00023004"/>
    </source>
</evidence>
<comment type="subcellular location">
    <subcellularLocation>
        <location evidence="1">Membrane</location>
        <topology evidence="1">Multi-pass membrane protein</topology>
    </subcellularLocation>
</comment>
<dbReference type="Pfam" id="PF00487">
    <property type="entry name" value="FA_desaturase"/>
    <property type="match status" value="1"/>
</dbReference>
<keyword evidence="7 12" id="KW-0560">Oxidoreductase</keyword>
<feature type="region of interest" description="Disordered" evidence="13">
    <location>
        <begin position="367"/>
        <end position="388"/>
    </location>
</feature>
<dbReference type="AlphaFoldDB" id="A0A7R8ZM77"/>
<evidence type="ECO:0000256" key="14">
    <source>
        <dbReference type="SAM" id="Phobius"/>
    </source>
</evidence>
<comment type="similarity">
    <text evidence="2 12">Belongs to the fatty acid desaturase type 1 family.</text>
</comment>
<dbReference type="InterPro" id="IPR005804">
    <property type="entry name" value="FA_desaturase_dom"/>
</dbReference>
<dbReference type="GO" id="GO:0006636">
    <property type="term" value="P:unsaturated fatty acid biosynthetic process"/>
    <property type="evidence" value="ECO:0007669"/>
    <property type="project" value="TreeGrafter"/>
</dbReference>
<dbReference type="PANTHER" id="PTHR11351">
    <property type="entry name" value="ACYL-COA DESATURASE"/>
    <property type="match status" value="1"/>
</dbReference>
<reference evidence="16" key="1">
    <citation type="submission" date="2020-11" db="EMBL/GenBank/DDBJ databases">
        <authorList>
            <person name="Tran Van P."/>
        </authorList>
    </citation>
    <scope>NUCLEOTIDE SEQUENCE</scope>
</reference>
<keyword evidence="11 12" id="KW-0275">Fatty acid biosynthesis</keyword>
<feature type="transmembrane region" description="Helical" evidence="14">
    <location>
        <begin position="230"/>
        <end position="250"/>
    </location>
</feature>
<dbReference type="OrthoDB" id="10260134at2759"/>
<evidence type="ECO:0000256" key="3">
    <source>
        <dbReference type="ARBA" id="ARBA00022516"/>
    </source>
</evidence>
<keyword evidence="10 14" id="KW-0472">Membrane</keyword>
<keyword evidence="6 14" id="KW-1133">Transmembrane helix</keyword>
<evidence type="ECO:0000256" key="1">
    <source>
        <dbReference type="ARBA" id="ARBA00004141"/>
    </source>
</evidence>
<accession>A0A7R8ZM77</accession>
<feature type="domain" description="Fatty acid desaturase" evidence="15">
    <location>
        <begin position="122"/>
        <end position="318"/>
    </location>
</feature>
<keyword evidence="5" id="KW-0276">Fatty acid metabolism</keyword>
<keyword evidence="3 12" id="KW-0444">Lipid biosynthesis</keyword>
<evidence type="ECO:0000256" key="7">
    <source>
        <dbReference type="ARBA" id="ARBA00023002"/>
    </source>
</evidence>
<dbReference type="GO" id="GO:0005506">
    <property type="term" value="F:iron ion binding"/>
    <property type="evidence" value="ECO:0007669"/>
    <property type="project" value="TreeGrafter"/>
</dbReference>
<sequence>MAPNTKKDQMIPQPALEADLDVIRGRMIEGHMNGNANGHRAKESLTDADFAPHSHDEYDHVADFRLPTVSECIQLYKTYKGKIVWRNVILMTILHGYFPYACYLFFFAIQWKTFFYTWGLLYLSGFGITAGAHRLWAHKSYKARLPLRLFLTFCQTLAFQNDIYEWCRDHRVHHKFSETDADPHNAKRGFFFSHIGWLLVKKHPDVKEKGKTIDMSDLMEDPIIYYQRKYYVPIVLTVSLILPSYLPVWVWNENPWYAFVVCSLGRYCFSLNCTWLVNSAAHMWGNKPYDREISAVENYKVSQWVLGEGWHNYHHTFPWDYKTSELGLYQFNLTAMFIDFMARIGQAYDLKTVDHETIMQRVNRTGDGSETFMRHSDDIEPSDHKKMD</sequence>
<feature type="transmembrane region" description="Helical" evidence="14">
    <location>
        <begin position="256"/>
        <end position="277"/>
    </location>
</feature>
<evidence type="ECO:0000256" key="11">
    <source>
        <dbReference type="ARBA" id="ARBA00023160"/>
    </source>
</evidence>
<evidence type="ECO:0000256" key="4">
    <source>
        <dbReference type="ARBA" id="ARBA00022692"/>
    </source>
</evidence>
<name>A0A7R8ZM77_9CRUS</name>
<keyword evidence="8" id="KW-0408">Iron</keyword>
<dbReference type="GO" id="GO:0005789">
    <property type="term" value="C:endoplasmic reticulum membrane"/>
    <property type="evidence" value="ECO:0007669"/>
    <property type="project" value="TreeGrafter"/>
</dbReference>
<evidence type="ECO:0000256" key="10">
    <source>
        <dbReference type="ARBA" id="ARBA00023136"/>
    </source>
</evidence>
<evidence type="ECO:0000313" key="16">
    <source>
        <dbReference type="EMBL" id="CAD7224497.1"/>
    </source>
</evidence>
<keyword evidence="9" id="KW-0443">Lipid metabolism</keyword>
<feature type="compositionally biased region" description="Basic and acidic residues" evidence="13">
    <location>
        <begin position="372"/>
        <end position="388"/>
    </location>
</feature>
<comment type="cofactor">
    <cofactor evidence="12">
        <name>Fe(2+)</name>
        <dbReference type="ChEBI" id="CHEBI:29033"/>
    </cofactor>
</comment>
<evidence type="ECO:0000256" key="12">
    <source>
        <dbReference type="RuleBase" id="RU000581"/>
    </source>
</evidence>
<comment type="domain">
    <text evidence="12">The histidine box domains are involved in binding the catalytic metal ions.</text>
</comment>